<evidence type="ECO:0000313" key="3">
    <source>
        <dbReference type="Proteomes" id="UP000216052"/>
    </source>
</evidence>
<evidence type="ECO:0000259" key="1">
    <source>
        <dbReference type="Pfam" id="PF03466"/>
    </source>
</evidence>
<feature type="domain" description="LysR substrate-binding" evidence="1">
    <location>
        <begin position="2"/>
        <end position="77"/>
    </location>
</feature>
<keyword evidence="3" id="KW-1185">Reference proteome</keyword>
<name>A0ABZ3J2Z3_SPOA4</name>
<proteinExistence type="predicted"/>
<dbReference type="RefSeq" id="WP_245692882.1">
    <property type="nucleotide sequence ID" value="NZ_CP155571.1"/>
</dbReference>
<evidence type="ECO:0000313" key="2">
    <source>
        <dbReference type="EMBL" id="XFO72266.1"/>
    </source>
</evidence>
<protein>
    <recommendedName>
        <fullName evidence="1">LysR substrate-binding domain-containing protein</fullName>
    </recommendedName>
</protein>
<dbReference type="Pfam" id="PF03466">
    <property type="entry name" value="LysR_substrate"/>
    <property type="match status" value="1"/>
</dbReference>
<dbReference type="SUPFAM" id="SSF53850">
    <property type="entry name" value="Periplasmic binding protein-like II"/>
    <property type="match status" value="1"/>
</dbReference>
<reference evidence="2" key="1">
    <citation type="submission" date="2024-05" db="EMBL/GenBank/DDBJ databases">
        <title>Isolation and characterization of Sporomusa carbonis sp. nov., a carboxydotrophic hydrogenogen in the genus of Sporomusa isolated from a charcoal burning pile.</title>
        <authorList>
            <person name="Boeer T."/>
            <person name="Rosenbaum F."/>
            <person name="Eysell L."/>
            <person name="Mueller V."/>
            <person name="Daniel R."/>
            <person name="Poehlein A."/>
        </authorList>
    </citation>
    <scope>NUCLEOTIDE SEQUENCE [LARGE SCALE GENOMIC DNA]</scope>
    <source>
        <strain evidence="2">DSM 3132</strain>
    </source>
</reference>
<dbReference type="CDD" id="cd05466">
    <property type="entry name" value="PBP2_LTTR_substrate"/>
    <property type="match status" value="1"/>
</dbReference>
<dbReference type="Gene3D" id="3.40.190.290">
    <property type="match status" value="1"/>
</dbReference>
<accession>A0ABZ3J2Z3</accession>
<dbReference type="Proteomes" id="UP000216052">
    <property type="component" value="Chromosome"/>
</dbReference>
<organism evidence="2 3">
    <name type="scientific">Sporomusa acidovorans (strain ATCC 49682 / DSM 3132 / Mol)</name>
    <dbReference type="NCBI Taxonomy" id="1123286"/>
    <lineage>
        <taxon>Bacteria</taxon>
        <taxon>Bacillati</taxon>
        <taxon>Bacillota</taxon>
        <taxon>Negativicutes</taxon>
        <taxon>Selenomonadales</taxon>
        <taxon>Sporomusaceae</taxon>
        <taxon>Sporomusa</taxon>
    </lineage>
</organism>
<sequence length="96" mass="11003">MLNQHNPPIRLQIRTQHTQEAFDSIERREMDVAFVVREIASPSVTVKPFFAEEMMLLRPAAPGRQEGETVEIKQLAPQHEVFIISLPGFKQDSPYS</sequence>
<dbReference type="InterPro" id="IPR005119">
    <property type="entry name" value="LysR_subst-bd"/>
</dbReference>
<gene>
    <name evidence="2" type="ORF">SPACI_023120</name>
</gene>
<dbReference type="EMBL" id="CP155571">
    <property type="protein sequence ID" value="XFO72266.1"/>
    <property type="molecule type" value="Genomic_DNA"/>
</dbReference>